<gene>
    <name evidence="3" type="ORF">PYTT_1117</name>
</gene>
<dbReference type="Proteomes" id="UP000176204">
    <property type="component" value="Chromosome I"/>
</dbReference>
<name>A0A1H6LCP5_9BACT</name>
<dbReference type="SUPFAM" id="SSF49785">
    <property type="entry name" value="Galactose-binding domain-like"/>
    <property type="match status" value="1"/>
</dbReference>
<accession>A0A1H6LCP5</accession>
<sequence length="772" mass="86884">MKNSLYPLSCFLACAWTGSMAFAESTDSFCYEVKPDRLIDQTYQTIAPNGRTIESGRVRKKWELSQDISAYPQFKAANMPLLEAVYNLTLEETKKNTHPLHGSPTPVFNTGVHWNKVWTRDTSFAVQYSLGWIDPETSKASLLEKIKGAPLELQEDTGTGGSYPVSTDRIIIAMAVWEHYLATGDTAYLAKMYPVLKYTAEKDLHICYDPRTGLFKGETSGLDHRRKTYPIWMDNGYFSDIAQSKATSTNIFYAVLFKVLAESSDILNKGESAKWNAEYLKLKNAINTNLWIPEKNAYASWQYPEYMGNPVTDKIDVIANGYAVYYGIADAERSQKILAHYPMIKYGANTVYPQKPDGMFVYHNWGVWPGWEGALMLGAKKAGNHRIAEEILKSNLYNVAMNLSNYEVVHYQTGQGLCSTQQLWSIASTLASYYRILFGMTYETDGLRLSPYVPSFVKGPLILDRYPYKGSLLSLTVTGTGSRIKTMSIDGRIIDRPEQYVFRSDGKNHDIRMELDGSADQSPINIKQDNLVVCPDIPQMIYADGKIQWKPETKYGYLLWTGTEYIDVTGKSEYKVPQNKYGCYTLIAVTEDGIHSEFSAPVVFNPAGTVWEYEMEDVKTSISELPKASEIKGYSGDGYLVDKVDGQIKSRKSAEVWVTVPESGEYLISFRYNNGDRGDVGTTGEAHCAIRSLLIDGQDIGTIVFSTTFRNQFYPSTTLRVPLAAGRHLITLAYNTGGKEMNNSYDINMDTNKNDVYLDTLKLEWVGKNKPQ</sequence>
<dbReference type="GO" id="GO:0030246">
    <property type="term" value="F:carbohydrate binding"/>
    <property type="evidence" value="ECO:0007669"/>
    <property type="project" value="InterPro"/>
</dbReference>
<dbReference type="EMBL" id="LT629973">
    <property type="protein sequence ID" value="SEH83785.1"/>
    <property type="molecule type" value="Genomic_DNA"/>
</dbReference>
<dbReference type="GO" id="GO:0005975">
    <property type="term" value="P:carbohydrate metabolic process"/>
    <property type="evidence" value="ECO:0007669"/>
    <property type="project" value="InterPro"/>
</dbReference>
<evidence type="ECO:0000256" key="1">
    <source>
        <dbReference type="SAM" id="SignalP"/>
    </source>
</evidence>
<proteinExistence type="predicted"/>
<dbReference type="InterPro" id="IPR008928">
    <property type="entry name" value="6-hairpin_glycosidase_sf"/>
</dbReference>
<dbReference type="Pfam" id="PF17389">
    <property type="entry name" value="Bac_rhamnosid6H"/>
    <property type="match status" value="1"/>
</dbReference>
<evidence type="ECO:0000313" key="4">
    <source>
        <dbReference type="Proteomes" id="UP000176204"/>
    </source>
</evidence>
<organism evidence="3 4">
    <name type="scientific">Akkermansia glycaniphila</name>
    <dbReference type="NCBI Taxonomy" id="1679444"/>
    <lineage>
        <taxon>Bacteria</taxon>
        <taxon>Pseudomonadati</taxon>
        <taxon>Verrucomicrobiota</taxon>
        <taxon>Verrucomicrobiia</taxon>
        <taxon>Verrucomicrobiales</taxon>
        <taxon>Akkermansiaceae</taxon>
        <taxon>Akkermansia</taxon>
    </lineage>
</organism>
<keyword evidence="1" id="KW-0732">Signal</keyword>
<dbReference type="InterPro" id="IPR012341">
    <property type="entry name" value="6hp_glycosidase-like_sf"/>
</dbReference>
<dbReference type="STRING" id="1679444.PYTT_1117"/>
<dbReference type="InterPro" id="IPR008979">
    <property type="entry name" value="Galactose-bd-like_sf"/>
</dbReference>
<dbReference type="SUPFAM" id="SSF48208">
    <property type="entry name" value="Six-hairpin glycosidases"/>
    <property type="match status" value="1"/>
</dbReference>
<dbReference type="PROSITE" id="PS51175">
    <property type="entry name" value="CBM6"/>
    <property type="match status" value="1"/>
</dbReference>
<dbReference type="KEGG" id="agl:PYTT_1117"/>
<feature type="signal peptide" evidence="1">
    <location>
        <begin position="1"/>
        <end position="23"/>
    </location>
</feature>
<evidence type="ECO:0000259" key="2">
    <source>
        <dbReference type="PROSITE" id="PS51175"/>
    </source>
</evidence>
<keyword evidence="3" id="KW-0326">Glycosidase</keyword>
<evidence type="ECO:0000313" key="3">
    <source>
        <dbReference type="EMBL" id="SEH83785.1"/>
    </source>
</evidence>
<dbReference type="InterPro" id="IPR005084">
    <property type="entry name" value="CBM6"/>
</dbReference>
<keyword evidence="4" id="KW-1185">Reference proteome</keyword>
<dbReference type="GO" id="GO:0016798">
    <property type="term" value="F:hydrolase activity, acting on glycosyl bonds"/>
    <property type="evidence" value="ECO:0007669"/>
    <property type="project" value="UniProtKB-KW"/>
</dbReference>
<protein>
    <submittedName>
        <fullName evidence="3">Six-hairpin glycosidase-like</fullName>
    </submittedName>
</protein>
<reference evidence="4" key="1">
    <citation type="submission" date="2016-09" db="EMBL/GenBank/DDBJ databases">
        <authorList>
            <person name="Koehorst J."/>
        </authorList>
    </citation>
    <scope>NUCLEOTIDE SEQUENCE [LARGE SCALE GENOMIC DNA]</scope>
</reference>
<dbReference type="AlphaFoldDB" id="A0A1H6LCP5"/>
<dbReference type="Gene3D" id="2.60.120.260">
    <property type="entry name" value="Galactose-binding domain-like"/>
    <property type="match status" value="1"/>
</dbReference>
<feature type="domain" description="CBM6" evidence="2">
    <location>
        <begin position="611"/>
        <end position="755"/>
    </location>
</feature>
<feature type="chain" id="PRO_5009604512" evidence="1">
    <location>
        <begin position="24"/>
        <end position="772"/>
    </location>
</feature>
<dbReference type="InterPro" id="IPR035396">
    <property type="entry name" value="Bac_rhamnosid6H"/>
</dbReference>
<keyword evidence="3" id="KW-0378">Hydrolase</keyword>
<dbReference type="Gene3D" id="1.50.10.10">
    <property type="match status" value="1"/>
</dbReference>